<proteinExistence type="inferred from homology"/>
<evidence type="ECO:0000259" key="7">
    <source>
        <dbReference type="SMART" id="SM01017"/>
    </source>
</evidence>
<feature type="compositionally biased region" description="Low complexity" evidence="6">
    <location>
        <begin position="343"/>
        <end position="352"/>
    </location>
</feature>
<dbReference type="FunFam" id="2.60.40.640:FF:000018">
    <property type="entry name" value="HECT-type ubiquitin ligase-interacting protein creD"/>
    <property type="match status" value="1"/>
</dbReference>
<dbReference type="InterPro" id="IPR011021">
    <property type="entry name" value="Arrestin-like_N"/>
</dbReference>
<gene>
    <name evidence="8" type="ORF">UCRPC4_g05509</name>
</gene>
<feature type="domain" description="Arrestin C-terminal-like" evidence="7">
    <location>
        <begin position="180"/>
        <end position="331"/>
    </location>
</feature>
<keyword evidence="2" id="KW-0833">Ubl conjugation pathway</keyword>
<evidence type="ECO:0000256" key="2">
    <source>
        <dbReference type="ARBA" id="ARBA00022786"/>
    </source>
</evidence>
<dbReference type="InterPro" id="IPR050357">
    <property type="entry name" value="Arrestin_domain-protein"/>
</dbReference>
<dbReference type="InterPro" id="IPR014752">
    <property type="entry name" value="Arrestin-like_C"/>
</dbReference>
<protein>
    <recommendedName>
        <fullName evidence="5">Carbon catabolite repressor D</fullName>
    </recommendedName>
</protein>
<evidence type="ECO:0000313" key="9">
    <source>
        <dbReference type="Proteomes" id="UP000053317"/>
    </source>
</evidence>
<evidence type="ECO:0000313" key="8">
    <source>
        <dbReference type="EMBL" id="KKY17494.1"/>
    </source>
</evidence>
<comment type="function">
    <text evidence="4">Component of the regulatory network controlling carbon source utilization through ubiquitination and deubiquitination involving creA, creB, creC, creD and acrB. May be involved in signaling by recognizing appropriately phosphorylated substrates via its arrestin domains and then recruit a HECT-type ubiquitin ligase such as hulA, leading to ubiquitination of the substrate, providing a link between ubiquitination and phosphorylation in protein regulation and stability.</text>
</comment>
<dbReference type="InterPro" id="IPR014756">
    <property type="entry name" value="Ig_E-set"/>
</dbReference>
<dbReference type="Pfam" id="PF00339">
    <property type="entry name" value="Arrestin_N"/>
    <property type="match status" value="1"/>
</dbReference>
<reference evidence="8 9" key="2">
    <citation type="submission" date="2015-05" db="EMBL/GenBank/DDBJ databases">
        <authorList>
            <person name="Morales-Cruz A."/>
            <person name="Amrine K.C."/>
            <person name="Cantu D."/>
        </authorList>
    </citation>
    <scope>NUCLEOTIDE SEQUENCE [LARGE SCALE GENOMIC DNA]</scope>
    <source>
        <strain evidence="8">UCRPC4</strain>
    </source>
</reference>
<dbReference type="OrthoDB" id="2333384at2759"/>
<feature type="region of interest" description="Disordered" evidence="6">
    <location>
        <begin position="338"/>
        <end position="363"/>
    </location>
</feature>
<evidence type="ECO:0000256" key="6">
    <source>
        <dbReference type="SAM" id="MobiDB-lite"/>
    </source>
</evidence>
<dbReference type="SUPFAM" id="SSF81296">
    <property type="entry name" value="E set domains"/>
    <property type="match status" value="1"/>
</dbReference>
<dbReference type="Gene3D" id="2.60.40.640">
    <property type="match status" value="1"/>
</dbReference>
<dbReference type="Pfam" id="PF02752">
    <property type="entry name" value="Arrestin_C"/>
    <property type="match status" value="1"/>
</dbReference>
<comment type="similarity">
    <text evidence="1">Belongs to the arrestin family.</text>
</comment>
<dbReference type="GO" id="GO:0005829">
    <property type="term" value="C:cytosol"/>
    <property type="evidence" value="ECO:0007669"/>
    <property type="project" value="TreeGrafter"/>
</dbReference>
<dbReference type="Proteomes" id="UP000053317">
    <property type="component" value="Unassembled WGS sequence"/>
</dbReference>
<dbReference type="EMBL" id="LCWF01000144">
    <property type="protein sequence ID" value="KKY17494.1"/>
    <property type="molecule type" value="Genomic_DNA"/>
</dbReference>
<dbReference type="GO" id="GO:0030674">
    <property type="term" value="F:protein-macromolecule adaptor activity"/>
    <property type="evidence" value="ECO:0007669"/>
    <property type="project" value="TreeGrafter"/>
</dbReference>
<comment type="caution">
    <text evidence="8">The sequence shown here is derived from an EMBL/GenBank/DDBJ whole genome shotgun (WGS) entry which is preliminary data.</text>
</comment>
<evidence type="ECO:0000256" key="3">
    <source>
        <dbReference type="ARBA" id="ARBA00038766"/>
    </source>
</evidence>
<dbReference type="InterPro" id="IPR011022">
    <property type="entry name" value="Arrestin_C-like"/>
</dbReference>
<dbReference type="PANTHER" id="PTHR11188:SF17">
    <property type="entry name" value="FI21816P1"/>
    <property type="match status" value="1"/>
</dbReference>
<dbReference type="SMART" id="SM01017">
    <property type="entry name" value="Arrestin_C"/>
    <property type="match status" value="1"/>
</dbReference>
<keyword evidence="9" id="KW-1185">Reference proteome</keyword>
<name>A0A0G2E450_PHACM</name>
<evidence type="ECO:0000256" key="4">
    <source>
        <dbReference type="ARBA" id="ARBA00056218"/>
    </source>
</evidence>
<dbReference type="GO" id="GO:0070086">
    <property type="term" value="P:ubiquitin-dependent endocytosis"/>
    <property type="evidence" value="ECO:0007669"/>
    <property type="project" value="TreeGrafter"/>
</dbReference>
<dbReference type="AlphaFoldDB" id="A0A0G2E450"/>
<organism evidence="8 9">
    <name type="scientific">Phaeomoniella chlamydospora</name>
    <name type="common">Phaeoacremonium chlamydosporum</name>
    <dbReference type="NCBI Taxonomy" id="158046"/>
    <lineage>
        <taxon>Eukaryota</taxon>
        <taxon>Fungi</taxon>
        <taxon>Dikarya</taxon>
        <taxon>Ascomycota</taxon>
        <taxon>Pezizomycotina</taxon>
        <taxon>Eurotiomycetes</taxon>
        <taxon>Chaetothyriomycetidae</taxon>
        <taxon>Phaeomoniellales</taxon>
        <taxon>Phaeomoniellaceae</taxon>
        <taxon>Phaeomoniella</taxon>
    </lineage>
</organism>
<evidence type="ECO:0000256" key="5">
    <source>
        <dbReference type="ARBA" id="ARBA00079835"/>
    </source>
</evidence>
<dbReference type="PANTHER" id="PTHR11188">
    <property type="entry name" value="ARRESTIN DOMAIN CONTAINING PROTEIN"/>
    <property type="match status" value="1"/>
</dbReference>
<reference evidence="8 9" key="1">
    <citation type="submission" date="2015-05" db="EMBL/GenBank/DDBJ databases">
        <title>Distinctive expansion of gene families associated with plant cell wall degradation and secondary metabolism in the genomes of grapevine trunk pathogens.</title>
        <authorList>
            <person name="Lawrence D.P."/>
            <person name="Travadon R."/>
            <person name="Rolshausen P.E."/>
            <person name="Baumgartner K."/>
        </authorList>
    </citation>
    <scope>NUCLEOTIDE SEQUENCE [LARGE SCALE GENOMIC DNA]</scope>
    <source>
        <strain evidence="8">UCRPC4</strain>
    </source>
</reference>
<dbReference type="GO" id="GO:0031625">
    <property type="term" value="F:ubiquitin protein ligase binding"/>
    <property type="evidence" value="ECO:0007669"/>
    <property type="project" value="TreeGrafter"/>
</dbReference>
<accession>A0A0G2E450</accession>
<sequence length="363" mass="41094">MSFFGTGNANHATKYFDIRLDSPYVVFRGGESEAASAHLKGSVVCCVTEPLTVKHFRLTLNGISRVGWYLPSANSVGGLRKTWKERTFFEHTWSFVDPGKGKTEHLKPDNYEFPFDIVLEGTLPESVEGLHDTWVIYRFKAEIGRKYSKDIVVRKPLRIIRTLDPSNLELSHAMSVENIWPNKIEYSISTPSKAVVFGTSVRVDFRLIPLLKGLRIGTISSQVIESHDFTLDPDVVQSYSNNYRHTKVVATDEYVMDESADPQILDEEAEGYQLTRQLELPKTLNKCLQDTDTRGIKVRHKLKFNVQLHNPDGHTSELRATLPIALFVSPAIAINENNDLVDQTPTSSSQRSRPQRVSDARQF</sequence>
<comment type="subunit">
    <text evidence="3">Interacts with hulA.</text>
</comment>
<dbReference type="GO" id="GO:0005886">
    <property type="term" value="C:plasma membrane"/>
    <property type="evidence" value="ECO:0007669"/>
    <property type="project" value="TreeGrafter"/>
</dbReference>
<evidence type="ECO:0000256" key="1">
    <source>
        <dbReference type="ARBA" id="ARBA00005298"/>
    </source>
</evidence>